<dbReference type="Pfam" id="PF01564">
    <property type="entry name" value="Spermine_synth"/>
    <property type="match status" value="1"/>
</dbReference>
<keyword evidence="5" id="KW-0472">Membrane</keyword>
<reference evidence="8 9" key="1">
    <citation type="submission" date="2017-09" db="EMBL/GenBank/DDBJ databases">
        <title>Depth-based differentiation of microbial function through sediment-hosted aquifers and enrichment of novel symbionts in the deep terrestrial subsurface.</title>
        <authorList>
            <person name="Probst A.J."/>
            <person name="Ladd B."/>
            <person name="Jarett J.K."/>
            <person name="Geller-Mcgrath D.E."/>
            <person name="Sieber C.M."/>
            <person name="Emerson J.B."/>
            <person name="Anantharaman K."/>
            <person name="Thomas B.C."/>
            <person name="Malmstrom R."/>
            <person name="Stieglmeier M."/>
            <person name="Klingl A."/>
            <person name="Woyke T."/>
            <person name="Ryan C.M."/>
            <person name="Banfield J.F."/>
        </authorList>
    </citation>
    <scope>NUCLEOTIDE SEQUENCE [LARGE SCALE GENOMIC DNA]</scope>
    <source>
        <strain evidence="8">CG07_land_8_20_14_0_80_42_15</strain>
    </source>
</reference>
<dbReference type="EC" id="2.5.1.16" evidence="5"/>
<dbReference type="InterPro" id="IPR030374">
    <property type="entry name" value="PABS"/>
</dbReference>
<dbReference type="InterPro" id="IPR029063">
    <property type="entry name" value="SAM-dependent_MTases_sf"/>
</dbReference>
<feature type="transmembrane region" description="Helical" evidence="5">
    <location>
        <begin position="675"/>
        <end position="697"/>
    </location>
</feature>
<proteinExistence type="inferred from homology"/>
<evidence type="ECO:0000256" key="3">
    <source>
        <dbReference type="ARBA" id="ARBA00023066"/>
    </source>
</evidence>
<dbReference type="EMBL" id="PEWV01000055">
    <property type="protein sequence ID" value="PIU41458.1"/>
    <property type="molecule type" value="Genomic_DNA"/>
</dbReference>
<feature type="binding site" evidence="5">
    <location>
        <position position="322"/>
    </location>
    <ligand>
        <name>S-methyl-5'-thioadenosine</name>
        <dbReference type="ChEBI" id="CHEBI:17509"/>
    </ligand>
</feature>
<keyword evidence="2 5" id="KW-0808">Transferase</keyword>
<keyword evidence="3 5" id="KW-0745">Spermidine biosynthesis</keyword>
<dbReference type="CDD" id="cd02440">
    <property type="entry name" value="AdoMet_MTases"/>
    <property type="match status" value="1"/>
</dbReference>
<evidence type="ECO:0000313" key="9">
    <source>
        <dbReference type="Proteomes" id="UP000230052"/>
    </source>
</evidence>
<dbReference type="SUPFAM" id="SSF53335">
    <property type="entry name" value="S-adenosyl-L-methionine-dependent methyltransferases"/>
    <property type="match status" value="1"/>
</dbReference>
<keyword evidence="5" id="KW-1133">Transmembrane helix</keyword>
<feature type="transmembrane region" description="Helical" evidence="5">
    <location>
        <begin position="174"/>
        <end position="191"/>
    </location>
</feature>
<dbReference type="AlphaFoldDB" id="A0A2J0KSE4"/>
<accession>A0A2J0KSE4</accession>
<dbReference type="HAMAP" id="MF_00198">
    <property type="entry name" value="Spermidine_synth"/>
    <property type="match status" value="1"/>
</dbReference>
<feature type="transmembrane region" description="Helical" evidence="5">
    <location>
        <begin position="108"/>
        <end position="129"/>
    </location>
</feature>
<evidence type="ECO:0000259" key="7">
    <source>
        <dbReference type="PROSITE" id="PS51006"/>
    </source>
</evidence>
<feature type="binding site" evidence="5">
    <location>
        <begin position="354"/>
        <end position="355"/>
    </location>
    <ligand>
        <name>S-methyl-5'-thioadenosine</name>
        <dbReference type="ChEBI" id="CHEBI:17509"/>
    </ligand>
</feature>
<evidence type="ECO:0000256" key="6">
    <source>
        <dbReference type="PROSITE-ProRule" id="PRU00354"/>
    </source>
</evidence>
<keyword evidence="5" id="KW-1003">Cell membrane</keyword>
<comment type="function">
    <text evidence="5">Catalyzes the irreversible transfer of a propylamine group from the amino donor S-adenosylmethioninamine (decarboxy-AdoMet) to putrescine (1,4-diaminobutane) to yield spermidine.</text>
</comment>
<feature type="domain" description="PABS" evidence="7">
    <location>
        <begin position="217"/>
        <end position="458"/>
    </location>
</feature>
<comment type="subcellular location">
    <subcellularLocation>
        <location evidence="5">Cell membrane</location>
        <topology evidence="5">Multi-pass membrane protein</topology>
    </subcellularLocation>
</comment>
<dbReference type="PROSITE" id="PS51006">
    <property type="entry name" value="PABS_2"/>
    <property type="match status" value="1"/>
</dbReference>
<evidence type="ECO:0000256" key="4">
    <source>
        <dbReference type="ARBA" id="ARBA00023115"/>
    </source>
</evidence>
<dbReference type="PANTHER" id="PTHR11558">
    <property type="entry name" value="SPERMIDINE/SPERMINE SYNTHASE"/>
    <property type="match status" value="1"/>
</dbReference>
<dbReference type="Gene3D" id="3.40.50.150">
    <property type="entry name" value="Vaccinia Virus protein VP39"/>
    <property type="match status" value="1"/>
</dbReference>
<evidence type="ECO:0000313" key="8">
    <source>
        <dbReference type="EMBL" id="PIU41458.1"/>
    </source>
</evidence>
<feature type="transmembrane region" description="Helical" evidence="5">
    <location>
        <begin position="600"/>
        <end position="622"/>
    </location>
</feature>
<dbReference type="GO" id="GO:0004766">
    <property type="term" value="F:spermidine synthase activity"/>
    <property type="evidence" value="ECO:0007669"/>
    <property type="project" value="UniProtKB-UniRule"/>
</dbReference>
<dbReference type="GO" id="GO:0008295">
    <property type="term" value="P:spermidine biosynthetic process"/>
    <property type="evidence" value="ECO:0007669"/>
    <property type="project" value="UniProtKB-UniRule"/>
</dbReference>
<comment type="caution">
    <text evidence="5 6">Lacks conserved residue(s) required for the propagation of feature annotation.</text>
</comment>
<comment type="similarity">
    <text evidence="1 5">Belongs to the spermidine/spermine synthase family.</text>
</comment>
<sequence>MKKGIFFSIILVGFTGVIAQVILMREFLVVFYGNEISIGFIFAAWFIGGMLGSWFLGRLADTLKAKTDIFSFCQFLLSILVPLSVLAVRSIKPVLNLDPGEVMGILPMFLSSLVILIPICAVLGFMFSLGSRIYNGVRRTAYANIGMVYVLEAIGAMAGGLLVSFILVRAFNSFQIAAILSLLNISGAILLQILSREKKAKPVFIAIFLVSFMALLFLWLSSGLNKLEQRSLKMQWKGYELLASKNSIYGNIAATESRSQRSFFYNGLRLYTIPDQLAAEEAVHFALLEHSNPEAVLLIGGGSGELVGEILKHPVKKLDYVELDPMIIEMAKEYLPGEKCGFLKDSRVTIKNVDGRLFVKSTKNKYDCVIVHLGDPHTAQLNRYYTVEFFKEVKNILTEGGIISFALSSSESYLSRELKDFLRSIYSSLKEVFLDVKVIPGDTAYFLACDKDKTLTYDYKTLAARTKERNIDIKYVREYYLFSKLSPEKVIFTEESMRPDKSVKINYDFQPVSYYYGMIFWAAHFRDSFFKKMLESVTADKIRNSVYVLCGLILLFGIIRIGKKKKLEREASIIAVAVTGFTQMVLQIIILLSFQIIYGYVFYKLGLIITCFMAGLALGSLWIMRILPKMKKDLAFFIWIQLGICIYSITLPVILRCLSSASSSAAFSYGAEALFPLLPIIAGFIGGAQFPLVNKIYMNKKEEIGRVAGLSYGMDLLGSCVGAFLASIFLIPILGIAATCWMIALVNLAVLILLIR</sequence>
<feature type="transmembrane region" description="Helical" evidence="5">
    <location>
        <begin position="203"/>
        <end position="221"/>
    </location>
</feature>
<comment type="subunit">
    <text evidence="5">Homodimer or homotetramer.</text>
</comment>
<evidence type="ECO:0000256" key="1">
    <source>
        <dbReference type="ARBA" id="ARBA00007867"/>
    </source>
</evidence>
<keyword evidence="5" id="KW-0812">Transmembrane</keyword>
<evidence type="ECO:0000256" key="5">
    <source>
        <dbReference type="HAMAP-Rule" id="MF_00198"/>
    </source>
</evidence>
<comment type="caution">
    <text evidence="5">Lacks the conserved Asp active site.</text>
</comment>
<comment type="pathway">
    <text evidence="5">Amine and polyamine biosynthesis; spermidine biosynthesis; spermidine from putrescine: step 1/1.</text>
</comment>
<feature type="transmembrane region" description="Helical" evidence="5">
    <location>
        <begin position="544"/>
        <end position="561"/>
    </location>
</feature>
<comment type="caution">
    <text evidence="8">The sequence shown here is derived from an EMBL/GenBank/DDBJ whole genome shotgun (WGS) entry which is preliminary data.</text>
</comment>
<gene>
    <name evidence="5" type="primary">speE</name>
    <name evidence="8" type="ORF">COS99_05290</name>
</gene>
<organism evidence="8 9">
    <name type="scientific">Candidatus Aquitaenariimonas noxiae</name>
    <dbReference type="NCBI Taxonomy" id="1974741"/>
    <lineage>
        <taxon>Bacteria</taxon>
        <taxon>Pseudomonadati</taxon>
        <taxon>Candidatus Omnitrophota</taxon>
        <taxon>Candidatus Aquitaenariimonas</taxon>
    </lineage>
</organism>
<feature type="transmembrane region" description="Helical" evidence="5">
    <location>
        <begin position="736"/>
        <end position="755"/>
    </location>
</feature>
<comment type="catalytic activity">
    <reaction evidence="5">
        <text>S-adenosyl 3-(methylsulfanyl)propylamine + putrescine = S-methyl-5'-thioadenosine + spermidine + H(+)</text>
        <dbReference type="Rhea" id="RHEA:12721"/>
        <dbReference type="ChEBI" id="CHEBI:15378"/>
        <dbReference type="ChEBI" id="CHEBI:17509"/>
        <dbReference type="ChEBI" id="CHEBI:57443"/>
        <dbReference type="ChEBI" id="CHEBI:57834"/>
        <dbReference type="ChEBI" id="CHEBI:326268"/>
        <dbReference type="EC" id="2.5.1.16"/>
    </reaction>
</comment>
<dbReference type="InterPro" id="IPR030373">
    <property type="entry name" value="PABS_CS"/>
</dbReference>
<feature type="transmembrane region" description="Helical" evidence="5">
    <location>
        <begin position="35"/>
        <end position="57"/>
    </location>
</feature>
<dbReference type="PROSITE" id="PS01330">
    <property type="entry name" value="PABS_1"/>
    <property type="match status" value="1"/>
</dbReference>
<dbReference type="Proteomes" id="UP000230052">
    <property type="component" value="Unassembled WGS sequence"/>
</dbReference>
<feature type="transmembrane region" description="Helical" evidence="5">
    <location>
        <begin position="141"/>
        <end position="168"/>
    </location>
</feature>
<dbReference type="PANTHER" id="PTHR11558:SF11">
    <property type="entry name" value="SPERMIDINE SYNTHASE"/>
    <property type="match status" value="1"/>
</dbReference>
<evidence type="ECO:0000256" key="2">
    <source>
        <dbReference type="ARBA" id="ARBA00022679"/>
    </source>
</evidence>
<name>A0A2J0KSE4_9BACT</name>
<dbReference type="InterPro" id="IPR001045">
    <property type="entry name" value="Spermi_synthase"/>
</dbReference>
<dbReference type="GO" id="GO:0005886">
    <property type="term" value="C:plasma membrane"/>
    <property type="evidence" value="ECO:0007669"/>
    <property type="project" value="UniProtKB-SubCell"/>
</dbReference>
<dbReference type="UniPathway" id="UPA00248">
    <property type="reaction ID" value="UER00314"/>
</dbReference>
<protein>
    <recommendedName>
        <fullName evidence="5">Polyamine aminopropyltransferase</fullName>
    </recommendedName>
    <alternativeName>
        <fullName evidence="5">Putrescine aminopropyltransferase</fullName>
        <shortName evidence="5">PAPT</shortName>
    </alternativeName>
    <alternativeName>
        <fullName evidence="5">Spermidine synthase</fullName>
        <shortName evidence="5">SPDS</shortName>
        <shortName evidence="5">SPDSY</shortName>
        <ecNumber evidence="5">2.5.1.16</ecNumber>
    </alternativeName>
</protein>
<feature type="transmembrane region" description="Helical" evidence="5">
    <location>
        <begin position="634"/>
        <end position="655"/>
    </location>
</feature>
<feature type="transmembrane region" description="Helical" evidence="5">
    <location>
        <begin position="573"/>
        <end position="594"/>
    </location>
</feature>
<feature type="transmembrane region" description="Helical" evidence="5">
    <location>
        <begin position="69"/>
        <end position="88"/>
    </location>
</feature>
<keyword evidence="4 5" id="KW-0620">Polyamine biosynthesis</keyword>
<feature type="transmembrane region" description="Helical" evidence="5">
    <location>
        <begin position="709"/>
        <end position="730"/>
    </location>
</feature>